<keyword evidence="5 6" id="KW-0067">ATP-binding</keyword>
<keyword evidence="3 6" id="KW-0547">Nucleotide-binding</keyword>
<dbReference type="GO" id="GO:0005737">
    <property type="term" value="C:cytoplasm"/>
    <property type="evidence" value="ECO:0007669"/>
    <property type="project" value="TreeGrafter"/>
</dbReference>
<dbReference type="OrthoDB" id="4062651at2759"/>
<evidence type="ECO:0000313" key="10">
    <source>
        <dbReference type="Proteomes" id="UP000245207"/>
    </source>
</evidence>
<dbReference type="GO" id="GO:0007165">
    <property type="term" value="P:signal transduction"/>
    <property type="evidence" value="ECO:0007669"/>
    <property type="project" value="TreeGrafter"/>
</dbReference>
<dbReference type="Gene3D" id="3.30.200.20">
    <property type="entry name" value="Phosphorylase Kinase, domain 1"/>
    <property type="match status" value="1"/>
</dbReference>
<dbReference type="InterPro" id="IPR011009">
    <property type="entry name" value="Kinase-like_dom_sf"/>
</dbReference>
<accession>A0A2U1KXJ6</accession>
<evidence type="ECO:0000256" key="6">
    <source>
        <dbReference type="PROSITE-ProRule" id="PRU10141"/>
    </source>
</evidence>
<dbReference type="FunFam" id="1.10.510.10:FF:000142">
    <property type="entry name" value="Octicosapeptide/phox/Bem1p domain kinase superfamily protein"/>
    <property type="match status" value="1"/>
</dbReference>
<feature type="compositionally biased region" description="Basic and acidic residues" evidence="7">
    <location>
        <begin position="15"/>
        <end position="25"/>
    </location>
</feature>
<evidence type="ECO:0000256" key="4">
    <source>
        <dbReference type="ARBA" id="ARBA00022777"/>
    </source>
</evidence>
<feature type="region of interest" description="Disordered" evidence="7">
    <location>
        <begin position="181"/>
        <end position="259"/>
    </location>
</feature>
<dbReference type="PROSITE" id="PS00108">
    <property type="entry name" value="PROTEIN_KINASE_ST"/>
    <property type="match status" value="1"/>
</dbReference>
<feature type="region of interest" description="Disordered" evidence="7">
    <location>
        <begin position="1"/>
        <end position="25"/>
    </location>
</feature>
<dbReference type="SUPFAM" id="SSF56112">
    <property type="entry name" value="Protein kinase-like (PK-like)"/>
    <property type="match status" value="1"/>
</dbReference>
<evidence type="ECO:0000256" key="5">
    <source>
        <dbReference type="ARBA" id="ARBA00022840"/>
    </source>
</evidence>
<feature type="compositionally biased region" description="Polar residues" evidence="7">
    <location>
        <begin position="1"/>
        <end position="12"/>
    </location>
</feature>
<organism evidence="9 10">
    <name type="scientific">Artemisia annua</name>
    <name type="common">Sweet wormwood</name>
    <dbReference type="NCBI Taxonomy" id="35608"/>
    <lineage>
        <taxon>Eukaryota</taxon>
        <taxon>Viridiplantae</taxon>
        <taxon>Streptophyta</taxon>
        <taxon>Embryophyta</taxon>
        <taxon>Tracheophyta</taxon>
        <taxon>Spermatophyta</taxon>
        <taxon>Magnoliopsida</taxon>
        <taxon>eudicotyledons</taxon>
        <taxon>Gunneridae</taxon>
        <taxon>Pentapetalae</taxon>
        <taxon>asterids</taxon>
        <taxon>campanulids</taxon>
        <taxon>Asterales</taxon>
        <taxon>Asteraceae</taxon>
        <taxon>Asteroideae</taxon>
        <taxon>Anthemideae</taxon>
        <taxon>Artemisiinae</taxon>
        <taxon>Artemisia</taxon>
    </lineage>
</organism>
<keyword evidence="4 9" id="KW-0418">Kinase</keyword>
<dbReference type="EMBL" id="PKPP01013080">
    <property type="protein sequence ID" value="PWA41434.1"/>
    <property type="molecule type" value="Genomic_DNA"/>
</dbReference>
<reference evidence="9 10" key="1">
    <citation type="journal article" date="2018" name="Mol. Plant">
        <title>The genome of Artemisia annua provides insight into the evolution of Asteraceae family and artemisinin biosynthesis.</title>
        <authorList>
            <person name="Shen Q."/>
            <person name="Zhang L."/>
            <person name="Liao Z."/>
            <person name="Wang S."/>
            <person name="Yan T."/>
            <person name="Shi P."/>
            <person name="Liu M."/>
            <person name="Fu X."/>
            <person name="Pan Q."/>
            <person name="Wang Y."/>
            <person name="Lv Z."/>
            <person name="Lu X."/>
            <person name="Zhang F."/>
            <person name="Jiang W."/>
            <person name="Ma Y."/>
            <person name="Chen M."/>
            <person name="Hao X."/>
            <person name="Li L."/>
            <person name="Tang Y."/>
            <person name="Lv G."/>
            <person name="Zhou Y."/>
            <person name="Sun X."/>
            <person name="Brodelius P.E."/>
            <person name="Rose J.K.C."/>
            <person name="Tang K."/>
        </authorList>
    </citation>
    <scope>NUCLEOTIDE SEQUENCE [LARGE SCALE GENOMIC DNA]</scope>
    <source>
        <strain evidence="10">cv. Huhao1</strain>
        <tissue evidence="9">Leaf</tissue>
    </source>
</reference>
<proteinExistence type="predicted"/>
<dbReference type="InterPro" id="IPR008271">
    <property type="entry name" value="Ser/Thr_kinase_AS"/>
</dbReference>
<dbReference type="CDD" id="cd13999">
    <property type="entry name" value="STKc_MAP3K-like"/>
    <property type="match status" value="1"/>
</dbReference>
<dbReference type="PRINTS" id="PR00109">
    <property type="entry name" value="TYRKINASE"/>
</dbReference>
<name>A0A2U1KXJ6_ARTAN</name>
<keyword evidence="10" id="KW-1185">Reference proteome</keyword>
<feature type="compositionally biased region" description="Polar residues" evidence="7">
    <location>
        <begin position="376"/>
        <end position="392"/>
    </location>
</feature>
<dbReference type="STRING" id="35608.A0A2U1KXJ6"/>
<evidence type="ECO:0000259" key="8">
    <source>
        <dbReference type="PROSITE" id="PS50011"/>
    </source>
</evidence>
<evidence type="ECO:0000256" key="2">
    <source>
        <dbReference type="ARBA" id="ARBA00022679"/>
    </source>
</evidence>
<protein>
    <submittedName>
        <fullName evidence="9">PB1 domain, Protein kinase-like domain protein</fullName>
    </submittedName>
</protein>
<gene>
    <name evidence="9" type="ORF">CTI12_AA553920</name>
</gene>
<dbReference type="SMART" id="SM00220">
    <property type="entry name" value="S_TKc"/>
    <property type="match status" value="1"/>
</dbReference>
<dbReference type="FunFam" id="3.30.200.20:FF:000081">
    <property type="entry name" value="Octicosapeptide/phox/Bem1p domain kinase superfamily protein"/>
    <property type="match status" value="1"/>
</dbReference>
<sequence length="759" mass="84116">MTNEVPCSSGESLEQESRSVLKDEVLSGKSSKNNISIRTGEEFSMEFLQECRMGRQPYNGNGKVLSNGTMVSNGNHHGYEEVSVMLGLQRVDSVCSTDIVQNNEDLRKIDGVQDNLKENIPTFYQAEIVSNNISSATANGGMNKVLNVNHDQISVLHNLQVTDHISPEITSTNLKSVSNTVTRQQSSNHVEKSVAEPALNSQRISESQQYYAITGKENGEQGNNKPWAHNPESSLTGLLPGFSDTASQEPSVQLPSSRQMGMNDQMPMLISSGEFNPSVGSGYAALESPLCFGPLMQNPTTGAGHRREVSLMDEDFFNYTNREASNVGHEEYYNKMQKEIPSVNGKEDNQPELVDLLRDVSDAASCSDVLAAVNTEGHQSNATEAESTYSDSNVEDAGTDNESKDDTFSNALIAEMEADMYGLQQLAHWLHGLVPCAADPLSVSQGLQGSMVLVTWFLFHMYFSIQLFLDMIIKNAELEELKELGSGTYGTVYHGRWRGSDVAIKRIKKSCFAGRASEEERLTNDFWREARILSKLHHPNVVSFYGVVPDGAGGTLATVTEFMANGSLRNVLVKKDRLLDRRKKLMIAMDAAFGMEYLHSKNIVHFDLKCDNLLVNMRDSQRPVCKVGDFGLSRIKRNTLVTGGVKGTLPWMAPELLMGNTIRVSEKVDVFSFGITMWEILTGEEPYANMHCGAIIGGIVQNTLRPIIPEQCEPEWRKLMEQCWATDPASRPSFTEITDRLRTMYKTLQANGQKKGSRH</sequence>
<dbReference type="Proteomes" id="UP000245207">
    <property type="component" value="Unassembled WGS sequence"/>
</dbReference>
<dbReference type="InterPro" id="IPR001245">
    <property type="entry name" value="Ser-Thr/Tyr_kinase_cat_dom"/>
</dbReference>
<dbReference type="PANTHER" id="PTHR23257:SF842">
    <property type="entry name" value="KINASE SUPERFAMILY WITH OCTICOSAPEPTIDE_PHOX_BEM1P DOMAIN-CONTAINING PROTEIN"/>
    <property type="match status" value="1"/>
</dbReference>
<dbReference type="Gene3D" id="1.10.510.10">
    <property type="entry name" value="Transferase(Phosphotransferase) domain 1"/>
    <property type="match status" value="1"/>
</dbReference>
<feature type="domain" description="Protein kinase" evidence="8">
    <location>
        <begin position="478"/>
        <end position="748"/>
    </location>
</feature>
<feature type="binding site" evidence="6">
    <location>
        <position position="509"/>
    </location>
    <ligand>
        <name>ATP</name>
        <dbReference type="ChEBI" id="CHEBI:30616"/>
    </ligand>
</feature>
<keyword evidence="2" id="KW-0808">Transferase</keyword>
<dbReference type="InterPro" id="IPR017441">
    <property type="entry name" value="Protein_kinase_ATP_BS"/>
</dbReference>
<dbReference type="InterPro" id="IPR050167">
    <property type="entry name" value="Ser_Thr_protein_kinase"/>
</dbReference>
<comment type="caution">
    <text evidence="9">The sequence shown here is derived from an EMBL/GenBank/DDBJ whole genome shotgun (WGS) entry which is preliminary data.</text>
</comment>
<evidence type="ECO:0000313" key="9">
    <source>
        <dbReference type="EMBL" id="PWA41434.1"/>
    </source>
</evidence>
<feature type="compositionally biased region" description="Polar residues" evidence="7">
    <location>
        <begin position="199"/>
        <end position="211"/>
    </location>
</feature>
<keyword evidence="1" id="KW-0723">Serine/threonine-protein kinase</keyword>
<evidence type="ECO:0000256" key="3">
    <source>
        <dbReference type="ARBA" id="ARBA00022741"/>
    </source>
</evidence>
<evidence type="ECO:0000256" key="7">
    <source>
        <dbReference type="SAM" id="MobiDB-lite"/>
    </source>
</evidence>
<dbReference type="PROSITE" id="PS00107">
    <property type="entry name" value="PROTEIN_KINASE_ATP"/>
    <property type="match status" value="1"/>
</dbReference>
<dbReference type="PANTHER" id="PTHR23257">
    <property type="entry name" value="SERINE-THREONINE PROTEIN KINASE"/>
    <property type="match status" value="1"/>
</dbReference>
<dbReference type="AlphaFoldDB" id="A0A2U1KXJ6"/>
<dbReference type="PROSITE" id="PS50011">
    <property type="entry name" value="PROTEIN_KINASE_DOM"/>
    <property type="match status" value="1"/>
</dbReference>
<feature type="compositionally biased region" description="Polar residues" evidence="7">
    <location>
        <begin position="244"/>
        <end position="259"/>
    </location>
</feature>
<evidence type="ECO:0000256" key="1">
    <source>
        <dbReference type="ARBA" id="ARBA00022527"/>
    </source>
</evidence>
<dbReference type="GO" id="GO:0005524">
    <property type="term" value="F:ATP binding"/>
    <property type="evidence" value="ECO:0007669"/>
    <property type="project" value="UniProtKB-UniRule"/>
</dbReference>
<dbReference type="InterPro" id="IPR000719">
    <property type="entry name" value="Prot_kinase_dom"/>
</dbReference>
<dbReference type="Pfam" id="PF07714">
    <property type="entry name" value="PK_Tyr_Ser-Thr"/>
    <property type="match status" value="1"/>
</dbReference>
<feature type="region of interest" description="Disordered" evidence="7">
    <location>
        <begin position="375"/>
        <end position="405"/>
    </location>
</feature>
<dbReference type="GO" id="GO:0004674">
    <property type="term" value="F:protein serine/threonine kinase activity"/>
    <property type="evidence" value="ECO:0007669"/>
    <property type="project" value="UniProtKB-KW"/>
</dbReference>